<evidence type="ECO:0000313" key="10">
    <source>
        <dbReference type="Proteomes" id="UP001165089"/>
    </source>
</evidence>
<dbReference type="EC" id="5.2.1.8" evidence="6"/>
<keyword evidence="3 5" id="KW-0697">Rotamase</keyword>
<evidence type="ECO:0000256" key="4">
    <source>
        <dbReference type="ARBA" id="ARBA00023235"/>
    </source>
</evidence>
<dbReference type="Proteomes" id="UP001165089">
    <property type="component" value="Unassembled WGS sequence"/>
</dbReference>
<keyword evidence="10" id="KW-1185">Reference proteome</keyword>
<evidence type="ECO:0000256" key="7">
    <source>
        <dbReference type="SAM" id="SignalP"/>
    </source>
</evidence>
<feature type="domain" description="PPIase FKBP-type" evidence="8">
    <location>
        <begin position="53"/>
        <end position="146"/>
    </location>
</feature>
<comment type="catalytic activity">
    <reaction evidence="1 5 6">
        <text>[protein]-peptidylproline (omega=180) = [protein]-peptidylproline (omega=0)</text>
        <dbReference type="Rhea" id="RHEA:16237"/>
        <dbReference type="Rhea" id="RHEA-COMP:10747"/>
        <dbReference type="Rhea" id="RHEA-COMP:10748"/>
        <dbReference type="ChEBI" id="CHEBI:83833"/>
        <dbReference type="ChEBI" id="CHEBI:83834"/>
        <dbReference type="EC" id="5.2.1.8"/>
    </reaction>
</comment>
<reference evidence="9 10" key="1">
    <citation type="journal article" date="2023" name="Antonie Van Leeuwenhoek">
        <title>Mesoterricola silvestris gen. nov., sp. nov., Mesoterricola sediminis sp. nov., Geothrix oryzae sp. nov., Geothrix edaphica sp. nov., Geothrix rubra sp. nov., and Geothrix limicola sp. nov., six novel members of Acidobacteriota isolated from soils.</title>
        <authorList>
            <person name="Itoh H."/>
            <person name="Sugisawa Y."/>
            <person name="Mise K."/>
            <person name="Xu Z."/>
            <person name="Kuniyasu M."/>
            <person name="Ushijima N."/>
            <person name="Kawano K."/>
            <person name="Kobayashi E."/>
            <person name="Shiratori Y."/>
            <person name="Masuda Y."/>
            <person name="Senoo K."/>
        </authorList>
    </citation>
    <scope>NUCLEOTIDE SEQUENCE [LARGE SCALE GENOMIC DNA]</scope>
    <source>
        <strain evidence="9 10">Red803</strain>
    </source>
</reference>
<evidence type="ECO:0000256" key="3">
    <source>
        <dbReference type="ARBA" id="ARBA00023110"/>
    </source>
</evidence>
<feature type="chain" id="PRO_5045831001" description="Peptidyl-prolyl cis-trans isomerase" evidence="7">
    <location>
        <begin position="20"/>
        <end position="146"/>
    </location>
</feature>
<keyword evidence="4 5" id="KW-0413">Isomerase</keyword>
<gene>
    <name evidence="9" type="ORF">GETHPA_27370</name>
</gene>
<name>A0ABQ5QAX9_9BACT</name>
<evidence type="ECO:0000313" key="9">
    <source>
        <dbReference type="EMBL" id="GLH71204.1"/>
    </source>
</evidence>
<dbReference type="PROSITE" id="PS50059">
    <property type="entry name" value="FKBP_PPIASE"/>
    <property type="match status" value="1"/>
</dbReference>
<dbReference type="Gene3D" id="3.10.50.40">
    <property type="match status" value="1"/>
</dbReference>
<dbReference type="InterPro" id="IPR001179">
    <property type="entry name" value="PPIase_FKBP_dom"/>
</dbReference>
<sequence length="146" mass="15645">MSRTGLILSLMVLALPLGAVPKPRAKAPVKVTTPSGLKYQDLVVGTGPMPMRGQACVVHYTGWLEARGDRKGRKFDSSLDRGEPLTIPIGIGRVIKGWDEGVASMRVGGKRMLYIPADLGYGARGAGEDIPPHARLIFEVELLGVK</sequence>
<evidence type="ECO:0000259" key="8">
    <source>
        <dbReference type="PROSITE" id="PS50059"/>
    </source>
</evidence>
<dbReference type="PANTHER" id="PTHR43811">
    <property type="entry name" value="FKBP-TYPE PEPTIDYL-PROLYL CIS-TRANS ISOMERASE FKPA"/>
    <property type="match status" value="1"/>
</dbReference>
<organism evidence="9 10">
    <name type="scientific">Geothrix rubra</name>
    <dbReference type="NCBI Taxonomy" id="2927977"/>
    <lineage>
        <taxon>Bacteria</taxon>
        <taxon>Pseudomonadati</taxon>
        <taxon>Acidobacteriota</taxon>
        <taxon>Holophagae</taxon>
        <taxon>Holophagales</taxon>
        <taxon>Holophagaceae</taxon>
        <taxon>Geothrix</taxon>
    </lineage>
</organism>
<dbReference type="Pfam" id="PF00254">
    <property type="entry name" value="FKBP_C"/>
    <property type="match status" value="1"/>
</dbReference>
<feature type="signal peptide" evidence="7">
    <location>
        <begin position="1"/>
        <end position="19"/>
    </location>
</feature>
<evidence type="ECO:0000256" key="1">
    <source>
        <dbReference type="ARBA" id="ARBA00000971"/>
    </source>
</evidence>
<comment type="caution">
    <text evidence="9">The sequence shown here is derived from an EMBL/GenBank/DDBJ whole genome shotgun (WGS) entry which is preliminary data.</text>
</comment>
<evidence type="ECO:0000256" key="2">
    <source>
        <dbReference type="ARBA" id="ARBA00006577"/>
    </source>
</evidence>
<evidence type="ECO:0000256" key="6">
    <source>
        <dbReference type="RuleBase" id="RU003915"/>
    </source>
</evidence>
<dbReference type="InterPro" id="IPR046357">
    <property type="entry name" value="PPIase_dom_sf"/>
</dbReference>
<proteinExistence type="inferred from homology"/>
<dbReference type="SUPFAM" id="SSF54534">
    <property type="entry name" value="FKBP-like"/>
    <property type="match status" value="1"/>
</dbReference>
<dbReference type="PANTHER" id="PTHR43811:SF19">
    <property type="entry name" value="39 KDA FK506-BINDING NUCLEAR PROTEIN"/>
    <property type="match status" value="1"/>
</dbReference>
<accession>A0ABQ5QAX9</accession>
<dbReference type="EMBL" id="BSDD01000005">
    <property type="protein sequence ID" value="GLH71204.1"/>
    <property type="molecule type" value="Genomic_DNA"/>
</dbReference>
<keyword evidence="7" id="KW-0732">Signal</keyword>
<protein>
    <recommendedName>
        <fullName evidence="6">Peptidyl-prolyl cis-trans isomerase</fullName>
        <ecNumber evidence="6">5.2.1.8</ecNumber>
    </recommendedName>
</protein>
<evidence type="ECO:0000256" key="5">
    <source>
        <dbReference type="PROSITE-ProRule" id="PRU00277"/>
    </source>
</evidence>
<comment type="similarity">
    <text evidence="2 6">Belongs to the FKBP-type PPIase family.</text>
</comment>